<evidence type="ECO:0000313" key="4">
    <source>
        <dbReference type="Proteomes" id="UP000186601"/>
    </source>
</evidence>
<comment type="caution">
    <text evidence="3">The sequence shown here is derived from an EMBL/GenBank/DDBJ whole genome shotgun (WGS) entry which is preliminary data.</text>
</comment>
<feature type="transmembrane region" description="Helical" evidence="2">
    <location>
        <begin position="274"/>
        <end position="294"/>
    </location>
</feature>
<feature type="region of interest" description="Disordered" evidence="1">
    <location>
        <begin position="161"/>
        <end position="203"/>
    </location>
</feature>
<dbReference type="EMBL" id="MLYV02000032">
    <property type="protein sequence ID" value="PSS37762.1"/>
    <property type="molecule type" value="Genomic_DNA"/>
</dbReference>
<name>A0A2R6S668_9APHY</name>
<feature type="compositionally biased region" description="Low complexity" evidence="1">
    <location>
        <begin position="30"/>
        <end position="50"/>
    </location>
</feature>
<feature type="compositionally biased region" description="Polar residues" evidence="1">
    <location>
        <begin position="178"/>
        <end position="198"/>
    </location>
</feature>
<keyword evidence="2" id="KW-1133">Transmembrane helix</keyword>
<keyword evidence="2" id="KW-0472">Membrane</keyword>
<proteinExistence type="predicted"/>
<accession>A0A2R6S668</accession>
<feature type="compositionally biased region" description="Polar residues" evidence="1">
    <location>
        <begin position="70"/>
        <end position="80"/>
    </location>
</feature>
<keyword evidence="4" id="KW-1185">Reference proteome</keyword>
<dbReference type="PANTHER" id="PTHR37402:SF1">
    <property type="entry name" value="GRAM DOMAIN-CONTAINING PROTEIN 4"/>
    <property type="match status" value="1"/>
</dbReference>
<feature type="compositionally biased region" description="Basic and acidic residues" evidence="1">
    <location>
        <begin position="1"/>
        <end position="17"/>
    </location>
</feature>
<dbReference type="Proteomes" id="UP000186601">
    <property type="component" value="Unassembled WGS sequence"/>
</dbReference>
<feature type="transmembrane region" description="Helical" evidence="2">
    <location>
        <begin position="241"/>
        <end position="262"/>
    </location>
</feature>
<feature type="region of interest" description="Disordered" evidence="1">
    <location>
        <begin position="1"/>
        <end position="81"/>
    </location>
</feature>
<dbReference type="OrthoDB" id="1708389at2759"/>
<organism evidence="3 4">
    <name type="scientific">Hermanssonia centrifuga</name>
    <dbReference type="NCBI Taxonomy" id="98765"/>
    <lineage>
        <taxon>Eukaryota</taxon>
        <taxon>Fungi</taxon>
        <taxon>Dikarya</taxon>
        <taxon>Basidiomycota</taxon>
        <taxon>Agaricomycotina</taxon>
        <taxon>Agaricomycetes</taxon>
        <taxon>Polyporales</taxon>
        <taxon>Meruliaceae</taxon>
        <taxon>Hermanssonia</taxon>
    </lineage>
</organism>
<evidence type="ECO:0000313" key="3">
    <source>
        <dbReference type="EMBL" id="PSS37762.1"/>
    </source>
</evidence>
<evidence type="ECO:0000256" key="2">
    <source>
        <dbReference type="SAM" id="Phobius"/>
    </source>
</evidence>
<gene>
    <name evidence="3" type="ORF">PHLCEN_2v455</name>
</gene>
<evidence type="ECO:0000256" key="1">
    <source>
        <dbReference type="SAM" id="MobiDB-lite"/>
    </source>
</evidence>
<sequence>MAEVPHRTSIDGNERNKSSSHTFLPPPVHPSSRPHVTGTTSSRLLTVSSRSRAEPPLHPLRAHAAPKLPSGTTRNVSQFSPMPGSVEAFGEVLDFEDGSESVIDEEELSESQLRELYDEEEIDNFLHLFSAYVTEVRLPQNHKASPSNASLTDVVKEVETTGLDESTQASSDEEDSGWVSTQDSASAVDSQPSQSTHAPSLPLANGPAELAATYLLRFLPYPQPAPPPVTLSRLRLTAYRFYFAIVPAYVPLFSSLLKLATWQHEGTSLFYCTVYWILWYNNLILPGLILRLLYCLMWYKLMSHPTLQDLRQHRQEQHRANDFSRRVVVRLGSAPGFAVKDLLDVVKDFRSSRKTAATPKNEGKDEDTATAPDQTLDGSAVNDEVEVEHDAKFTQDEIELSRVALNAINQIIDLHERVKNIFLWRRPSASAIYGLVLLLLLFVTLLPAKYLVKLAGLAFGAMFWHVIPVLAAIPPAERSRLHPPFSDVPTDAEYAMELISQRVVRGLEIKPKRRRYKGSNLRTSSSYDLNNVDPASTSKQTSVLLDPSVNWKKWGTKVAETKSWAGDVKKIFRDGQWKSPSNWSSLAPNVALPAGRTESIVPTHTFPAQCKVPGLITLSESALFFTPLSSPTPSVTIPLESLIGMKKMGGVTNGLKFRWTRAEDEDVAENKFLWVGGRDELFARVISGPDKRWINV</sequence>
<dbReference type="InterPro" id="IPR037847">
    <property type="entry name" value="GRAMDC4"/>
</dbReference>
<dbReference type="PANTHER" id="PTHR37402">
    <property type="entry name" value="GRAM DOMAIN-CONTAINING PROTEIN 4"/>
    <property type="match status" value="1"/>
</dbReference>
<dbReference type="AlphaFoldDB" id="A0A2R6S668"/>
<dbReference type="GO" id="GO:0006915">
    <property type="term" value="P:apoptotic process"/>
    <property type="evidence" value="ECO:0007669"/>
    <property type="project" value="InterPro"/>
</dbReference>
<feature type="region of interest" description="Disordered" evidence="1">
    <location>
        <begin position="354"/>
        <end position="376"/>
    </location>
</feature>
<reference evidence="3 4" key="1">
    <citation type="submission" date="2018-02" db="EMBL/GenBank/DDBJ databases">
        <title>Genome sequence of the basidiomycete white-rot fungus Phlebia centrifuga.</title>
        <authorList>
            <person name="Granchi Z."/>
            <person name="Peng M."/>
            <person name="de Vries R.P."/>
            <person name="Hilden K."/>
            <person name="Makela M.R."/>
            <person name="Grigoriev I."/>
            <person name="Riley R."/>
        </authorList>
    </citation>
    <scope>NUCLEOTIDE SEQUENCE [LARGE SCALE GENOMIC DNA]</scope>
    <source>
        <strain evidence="3 4">FBCC195</strain>
    </source>
</reference>
<keyword evidence="2" id="KW-0812">Transmembrane</keyword>
<feature type="transmembrane region" description="Helical" evidence="2">
    <location>
        <begin position="429"/>
        <end position="448"/>
    </location>
</feature>
<protein>
    <submittedName>
        <fullName evidence="3">Uncharacterized protein</fullName>
    </submittedName>
</protein>
<dbReference type="STRING" id="98765.A0A2R6S668"/>